<name>A0A2U3K6D9_9BACT</name>
<reference evidence="2" key="1">
    <citation type="submission" date="2018-02" db="EMBL/GenBank/DDBJ databases">
        <authorList>
            <person name="Hausmann B."/>
        </authorList>
    </citation>
    <scope>NUCLEOTIDE SEQUENCE [LARGE SCALE GENOMIC DNA]</scope>
    <source>
        <strain evidence="2">Peat soil MAG SbA1</strain>
    </source>
</reference>
<dbReference type="Gene3D" id="3.40.720.10">
    <property type="entry name" value="Alkaline Phosphatase, subunit A"/>
    <property type="match status" value="1"/>
</dbReference>
<protein>
    <submittedName>
        <fullName evidence="1">Uncharacterized protein</fullName>
    </submittedName>
</protein>
<dbReference type="EMBL" id="OMOD01000046">
    <property type="protein sequence ID" value="SPF35127.1"/>
    <property type="molecule type" value="Genomic_DNA"/>
</dbReference>
<evidence type="ECO:0000313" key="2">
    <source>
        <dbReference type="Proteomes" id="UP000238701"/>
    </source>
</evidence>
<dbReference type="InterPro" id="IPR017850">
    <property type="entry name" value="Alkaline_phosphatase_core_sf"/>
</dbReference>
<accession>A0A2U3K6D9</accession>
<dbReference type="Proteomes" id="UP000238701">
    <property type="component" value="Unassembled WGS sequence"/>
</dbReference>
<proteinExistence type="predicted"/>
<dbReference type="OrthoDB" id="9791578at2"/>
<organism evidence="1 2">
    <name type="scientific">Candidatus Sulfotelmatobacter kueseliae</name>
    <dbReference type="NCBI Taxonomy" id="2042962"/>
    <lineage>
        <taxon>Bacteria</taxon>
        <taxon>Pseudomonadati</taxon>
        <taxon>Acidobacteriota</taxon>
        <taxon>Terriglobia</taxon>
        <taxon>Terriglobales</taxon>
        <taxon>Candidatus Korobacteraceae</taxon>
        <taxon>Candidatus Sulfotelmatobacter</taxon>
    </lineage>
</organism>
<sequence length="391" mass="43013">MDASRRNLLKAAAILLVDQWASSRKPAFAGESPNTSGNDERKVIIVACGGIRRAETFLDTGLVNIPHLYRELLPQSVFYPSLRNAGATSHYNTISSILTGTWQRLDDWGKTPPSSPTFFEYLRKRMELTQDNAWLISSNKALTSRIGASSIRDFGPRYGANVVFPKQLLINAVVRAASQGHAEHSADRAAMQPELEAILLHTDNYEGLGWSVSGDTSSLDIRMQSVMQQAIGDLLRSNVPITGDEFTFLVSEEVMRRFAPSLLAITFSDVEVAHFGSYSMHLAGIRTVDRLVYELWNLVQALPSYNGKTTLFVLPEFGRDFDGSNTNGFFNHRSTDDSTSLTWMMCLGEAARSAQVVERPVQHIDLCPTIAGLFGIKGLDLPGKALPGLSA</sequence>
<evidence type="ECO:0000313" key="1">
    <source>
        <dbReference type="EMBL" id="SPF35127.1"/>
    </source>
</evidence>
<dbReference type="SUPFAM" id="SSF53649">
    <property type="entry name" value="Alkaline phosphatase-like"/>
    <property type="match status" value="1"/>
</dbReference>
<gene>
    <name evidence="1" type="ORF">SBA1_140017</name>
</gene>
<dbReference type="AlphaFoldDB" id="A0A2U3K6D9"/>